<gene>
    <name evidence="1" type="ORF">Pfra01_001909100</name>
</gene>
<proteinExistence type="predicted"/>
<evidence type="ECO:0000313" key="2">
    <source>
        <dbReference type="Proteomes" id="UP001165121"/>
    </source>
</evidence>
<dbReference type="AlphaFoldDB" id="A0A9W6Y0J3"/>
<protein>
    <submittedName>
        <fullName evidence="1">Unnamed protein product</fullName>
    </submittedName>
</protein>
<reference evidence="1" key="1">
    <citation type="submission" date="2023-04" db="EMBL/GenBank/DDBJ databases">
        <title>Phytophthora fragariaefolia NBRC 109709.</title>
        <authorList>
            <person name="Ichikawa N."/>
            <person name="Sato H."/>
            <person name="Tonouchi N."/>
        </authorList>
    </citation>
    <scope>NUCLEOTIDE SEQUENCE</scope>
    <source>
        <strain evidence="1">NBRC 109709</strain>
    </source>
</reference>
<accession>A0A9W6Y0J3</accession>
<name>A0A9W6Y0J3_9STRA</name>
<evidence type="ECO:0000313" key="1">
    <source>
        <dbReference type="EMBL" id="GMF48886.1"/>
    </source>
</evidence>
<dbReference type="EMBL" id="BSXT01002422">
    <property type="protein sequence ID" value="GMF48886.1"/>
    <property type="molecule type" value="Genomic_DNA"/>
</dbReference>
<dbReference type="Proteomes" id="UP001165121">
    <property type="component" value="Unassembled WGS sequence"/>
</dbReference>
<dbReference type="OrthoDB" id="126302at2759"/>
<organism evidence="1 2">
    <name type="scientific">Phytophthora fragariaefolia</name>
    <dbReference type="NCBI Taxonomy" id="1490495"/>
    <lineage>
        <taxon>Eukaryota</taxon>
        <taxon>Sar</taxon>
        <taxon>Stramenopiles</taxon>
        <taxon>Oomycota</taxon>
        <taxon>Peronosporomycetes</taxon>
        <taxon>Peronosporales</taxon>
        <taxon>Peronosporaceae</taxon>
        <taxon>Phytophthora</taxon>
    </lineage>
</organism>
<comment type="caution">
    <text evidence="1">The sequence shown here is derived from an EMBL/GenBank/DDBJ whole genome shotgun (WGS) entry which is preliminary data.</text>
</comment>
<sequence>MPSRREQPWLLESQYTHASACAYARLSRVFFAKKNEFLAQIEDLPNLLETGDLEQLDKRMTEIEDGMMKSLVDEGYTLDTMKSKLNIKEKLKTMTPEELEEDGDYKLFISFENYWNKLHPKSD</sequence>
<keyword evidence="2" id="KW-1185">Reference proteome</keyword>